<gene>
    <name evidence="6" type="ORF">ET33_26960</name>
</gene>
<dbReference type="InterPro" id="IPR050950">
    <property type="entry name" value="HTH-type_LysR_regulators"/>
</dbReference>
<dbReference type="InterPro" id="IPR000847">
    <property type="entry name" value="LysR_HTH_N"/>
</dbReference>
<keyword evidence="4" id="KW-0804">Transcription</keyword>
<dbReference type="InterPro" id="IPR005119">
    <property type="entry name" value="LysR_subst-bd"/>
</dbReference>
<evidence type="ECO:0000256" key="4">
    <source>
        <dbReference type="ARBA" id="ARBA00023163"/>
    </source>
</evidence>
<dbReference type="PANTHER" id="PTHR30419">
    <property type="entry name" value="HTH-TYPE TRANSCRIPTIONAL REGULATOR YBHD"/>
    <property type="match status" value="1"/>
</dbReference>
<evidence type="ECO:0000256" key="1">
    <source>
        <dbReference type="ARBA" id="ARBA00009437"/>
    </source>
</evidence>
<comment type="caution">
    <text evidence="6">The sequence shown here is derived from an EMBL/GenBank/DDBJ whole genome shotgun (WGS) entry which is preliminary data.</text>
</comment>
<dbReference type="SUPFAM" id="SSF46785">
    <property type="entry name" value="Winged helix' DNA-binding domain"/>
    <property type="match status" value="1"/>
</dbReference>
<dbReference type="SUPFAM" id="SSF53850">
    <property type="entry name" value="Periplasmic binding protein-like II"/>
    <property type="match status" value="1"/>
</dbReference>
<dbReference type="GO" id="GO:0003700">
    <property type="term" value="F:DNA-binding transcription factor activity"/>
    <property type="evidence" value="ECO:0007669"/>
    <property type="project" value="InterPro"/>
</dbReference>
<comment type="similarity">
    <text evidence="1">Belongs to the LysR transcriptional regulatory family.</text>
</comment>
<dbReference type="FunFam" id="1.10.10.10:FF:000001">
    <property type="entry name" value="LysR family transcriptional regulator"/>
    <property type="match status" value="1"/>
</dbReference>
<evidence type="ECO:0000259" key="5">
    <source>
        <dbReference type="PROSITE" id="PS50931"/>
    </source>
</evidence>
<dbReference type="eggNOG" id="COG0583">
    <property type="taxonomic scope" value="Bacteria"/>
</dbReference>
<dbReference type="InterPro" id="IPR036388">
    <property type="entry name" value="WH-like_DNA-bd_sf"/>
</dbReference>
<dbReference type="GO" id="GO:0005829">
    <property type="term" value="C:cytosol"/>
    <property type="evidence" value="ECO:0007669"/>
    <property type="project" value="TreeGrafter"/>
</dbReference>
<keyword evidence="3" id="KW-0238">DNA-binding</keyword>
<dbReference type="Gene3D" id="1.10.10.10">
    <property type="entry name" value="Winged helix-like DNA-binding domain superfamily/Winged helix DNA-binding domain"/>
    <property type="match status" value="1"/>
</dbReference>
<dbReference type="PROSITE" id="PS50931">
    <property type="entry name" value="HTH_LYSR"/>
    <property type="match status" value="1"/>
</dbReference>
<dbReference type="CDD" id="cd05466">
    <property type="entry name" value="PBP2_LTTR_substrate"/>
    <property type="match status" value="1"/>
</dbReference>
<dbReference type="Pfam" id="PF03466">
    <property type="entry name" value="LysR_substrate"/>
    <property type="match status" value="1"/>
</dbReference>
<name>A0A081NUU9_9BACL</name>
<dbReference type="Pfam" id="PF00126">
    <property type="entry name" value="HTH_1"/>
    <property type="match status" value="1"/>
</dbReference>
<dbReference type="AlphaFoldDB" id="A0A081NUU9"/>
<dbReference type="EMBL" id="JNVM01000041">
    <property type="protein sequence ID" value="KEQ22222.1"/>
    <property type="molecule type" value="Genomic_DNA"/>
</dbReference>
<dbReference type="PRINTS" id="PR00039">
    <property type="entry name" value="HTHLYSR"/>
</dbReference>
<dbReference type="GO" id="GO:0003677">
    <property type="term" value="F:DNA binding"/>
    <property type="evidence" value="ECO:0007669"/>
    <property type="project" value="UniProtKB-KW"/>
</dbReference>
<evidence type="ECO:0000256" key="2">
    <source>
        <dbReference type="ARBA" id="ARBA00023015"/>
    </source>
</evidence>
<protein>
    <submittedName>
        <fullName evidence="6">LysR family transcriptional regulator</fullName>
    </submittedName>
</protein>
<dbReference type="Proteomes" id="UP000028123">
    <property type="component" value="Unassembled WGS sequence"/>
</dbReference>
<keyword evidence="2" id="KW-0805">Transcription regulation</keyword>
<dbReference type="Gene3D" id="3.40.190.290">
    <property type="match status" value="1"/>
</dbReference>
<dbReference type="InterPro" id="IPR036390">
    <property type="entry name" value="WH_DNA-bd_sf"/>
</dbReference>
<evidence type="ECO:0000256" key="3">
    <source>
        <dbReference type="ARBA" id="ARBA00023125"/>
    </source>
</evidence>
<organism evidence="6 7">
    <name type="scientific">Paenibacillus tyrfis</name>
    <dbReference type="NCBI Taxonomy" id="1501230"/>
    <lineage>
        <taxon>Bacteria</taxon>
        <taxon>Bacillati</taxon>
        <taxon>Bacillota</taxon>
        <taxon>Bacilli</taxon>
        <taxon>Bacillales</taxon>
        <taxon>Paenibacillaceae</taxon>
        <taxon>Paenibacillus</taxon>
    </lineage>
</organism>
<reference evidence="6 7" key="1">
    <citation type="submission" date="2014-06" db="EMBL/GenBank/DDBJ databases">
        <title>Draft genome sequence of Paenibacillus sp. MSt1.</title>
        <authorList>
            <person name="Aw Y.K."/>
            <person name="Ong K.S."/>
            <person name="Gan H.M."/>
            <person name="Lee S.M."/>
        </authorList>
    </citation>
    <scope>NUCLEOTIDE SEQUENCE [LARGE SCALE GENOMIC DNA]</scope>
    <source>
        <strain evidence="6 7">MSt1</strain>
    </source>
</reference>
<accession>A0A081NUU9</accession>
<feature type="domain" description="HTH lysR-type" evidence="5">
    <location>
        <begin position="1"/>
        <end position="58"/>
    </location>
</feature>
<sequence length="301" mass="34217">MEIRQLEYFMAVCKELHFTRASEQLGVTQPTLSHQIKALEIEIGMPLFDRIGKKIVLTEAGKILFWHGTHIFQSIQSAMEEIHELQELKCGKLSIGVLKGELNQLVSALLLSFHQQYPNIQLTVVGKDDIVDGIIQNEIDLALAIVPIHDGRLTTVPLYEEDLYLTVSHRHSLADQQTIRLEQIKNEPFIIFPKNYQCRQQIDAAFKLIDAPLRPIIETDATESILNLVQAEAGVSILSKTLLHMWGNDQLRMIKIENPSVRRQIGFVYHKEKYIGFAAQQFIRLLKQTIADEGLGSSDRA</sequence>
<evidence type="ECO:0000313" key="6">
    <source>
        <dbReference type="EMBL" id="KEQ22222.1"/>
    </source>
</evidence>
<keyword evidence="7" id="KW-1185">Reference proteome</keyword>
<evidence type="ECO:0000313" key="7">
    <source>
        <dbReference type="Proteomes" id="UP000028123"/>
    </source>
</evidence>
<dbReference type="OrthoDB" id="9803735at2"/>
<proteinExistence type="inferred from homology"/>